<gene>
    <name evidence="2" type="ORF">L248_0481</name>
</gene>
<dbReference type="Proteomes" id="UP000030647">
    <property type="component" value="Unassembled WGS sequence"/>
</dbReference>
<feature type="transmembrane region" description="Helical" evidence="1">
    <location>
        <begin position="221"/>
        <end position="242"/>
    </location>
</feature>
<dbReference type="eggNOG" id="ENOG50312XZ">
    <property type="taxonomic scope" value="Bacteria"/>
</dbReference>
<proteinExistence type="predicted"/>
<reference evidence="3" key="1">
    <citation type="journal article" date="2013" name="Genome Announc.">
        <title>Whole-Genome Sequencing of Lactobacillus shenzhenensis Strain LY-73T.</title>
        <authorList>
            <person name="Lin Z."/>
            <person name="Liu Z."/>
            <person name="Yang R."/>
            <person name="Zou Y."/>
            <person name="Wan D."/>
            <person name="Chen J."/>
            <person name="Guo M."/>
            <person name="Zhao J."/>
            <person name="Fang C."/>
            <person name="Yang R."/>
            <person name="Liu F."/>
        </authorList>
    </citation>
    <scope>NUCLEOTIDE SEQUENCE [LARGE SCALE GENOMIC DNA]</scope>
    <source>
        <strain evidence="3">LY-73</strain>
    </source>
</reference>
<dbReference type="EMBL" id="KI271591">
    <property type="protein sequence ID" value="ERL64877.1"/>
    <property type="molecule type" value="Genomic_DNA"/>
</dbReference>
<dbReference type="OrthoDB" id="2297449at2"/>
<protein>
    <submittedName>
        <fullName evidence="2">Uncharacterized protein</fullName>
    </submittedName>
</protein>
<evidence type="ECO:0000313" key="3">
    <source>
        <dbReference type="Proteomes" id="UP000030647"/>
    </source>
</evidence>
<keyword evidence="1" id="KW-0472">Membrane</keyword>
<organism evidence="2 3">
    <name type="scientific">Schleiferilactobacillus shenzhenensis LY-73</name>
    <dbReference type="NCBI Taxonomy" id="1231336"/>
    <lineage>
        <taxon>Bacteria</taxon>
        <taxon>Bacillati</taxon>
        <taxon>Bacillota</taxon>
        <taxon>Bacilli</taxon>
        <taxon>Lactobacillales</taxon>
        <taxon>Lactobacillaceae</taxon>
        <taxon>Schleiferilactobacillus</taxon>
    </lineage>
</organism>
<feature type="transmembrane region" description="Helical" evidence="1">
    <location>
        <begin position="176"/>
        <end position="200"/>
    </location>
</feature>
<dbReference type="RefSeq" id="WP_022529814.1">
    <property type="nucleotide sequence ID" value="NZ_KI271591.1"/>
</dbReference>
<evidence type="ECO:0000313" key="2">
    <source>
        <dbReference type="EMBL" id="ERL64877.1"/>
    </source>
</evidence>
<feature type="transmembrane region" description="Helical" evidence="1">
    <location>
        <begin position="16"/>
        <end position="35"/>
    </location>
</feature>
<evidence type="ECO:0000256" key="1">
    <source>
        <dbReference type="SAM" id="Phobius"/>
    </source>
</evidence>
<dbReference type="HOGENOM" id="CLU_914634_0_0_9"/>
<name>U4TTW2_9LACO</name>
<feature type="transmembrane region" description="Helical" evidence="1">
    <location>
        <begin position="276"/>
        <end position="297"/>
    </location>
</feature>
<sequence length="304" mass="34475">MRTLIGFEWRRLHRSGFAWGLPVLAIVLVGLFFWFSQVGVDQYRQELLNHIQSNDEILSQLIGGYRQTIADDLETADRKAEAKKDMALAVPIGDALDAQQQAVEDRSTPRYLRAVIAANTRTIAFDNALHRVLLQDHHTLTAQTKLYQTMLARGWALEDTHYTTQPVGFLVSWQSWLAQPLAVLLGVALLSTTWVTALFTNNADLMATTVQPWRRWALANWFWAVLSWLAFLTLSNAAGWLAGQWLGTPLLSGTTPWHAIVPGTGQSYWIVWVQEIGISLLWFIPMYGILLLVTTYAEKWGRQR</sequence>
<keyword evidence="3" id="KW-1185">Reference proteome</keyword>
<dbReference type="STRING" id="1231336.L248_0481"/>
<dbReference type="AlphaFoldDB" id="U4TTW2"/>
<accession>U4TTW2</accession>
<keyword evidence="1" id="KW-1133">Transmembrane helix</keyword>
<keyword evidence="1" id="KW-0812">Transmembrane</keyword>